<protein>
    <submittedName>
        <fullName evidence="2">Uncharacterized protein</fullName>
    </submittedName>
</protein>
<dbReference type="EMBL" id="BEZZ01175113">
    <property type="protein sequence ID" value="GCC45840.1"/>
    <property type="molecule type" value="Genomic_DNA"/>
</dbReference>
<comment type="caution">
    <text evidence="2">The sequence shown here is derived from an EMBL/GenBank/DDBJ whole genome shotgun (WGS) entry which is preliminary data.</text>
</comment>
<reference evidence="2 3" key="1">
    <citation type="journal article" date="2018" name="Nat. Ecol. Evol.">
        <title>Shark genomes provide insights into elasmobranch evolution and the origin of vertebrates.</title>
        <authorList>
            <person name="Hara Y"/>
            <person name="Yamaguchi K"/>
            <person name="Onimaru K"/>
            <person name="Kadota M"/>
            <person name="Koyanagi M"/>
            <person name="Keeley SD"/>
            <person name="Tatsumi K"/>
            <person name="Tanaka K"/>
            <person name="Motone F"/>
            <person name="Kageyama Y"/>
            <person name="Nozu R"/>
            <person name="Adachi N"/>
            <person name="Nishimura O"/>
            <person name="Nakagawa R"/>
            <person name="Tanegashima C"/>
            <person name="Kiyatake I"/>
            <person name="Matsumoto R"/>
            <person name="Murakumo K"/>
            <person name="Nishida K"/>
            <person name="Terakita A"/>
            <person name="Kuratani S"/>
            <person name="Sato K"/>
            <person name="Hyodo S Kuraku.S."/>
        </authorList>
    </citation>
    <scope>NUCLEOTIDE SEQUENCE [LARGE SCALE GENOMIC DNA]</scope>
</reference>
<keyword evidence="3" id="KW-1185">Reference proteome</keyword>
<accession>A0A401TT75</accession>
<feature type="compositionally biased region" description="Basic and acidic residues" evidence="1">
    <location>
        <begin position="1"/>
        <end position="11"/>
    </location>
</feature>
<dbReference type="AlphaFoldDB" id="A0A401TT75"/>
<sequence length="101" mass="11305">MRNRDRPRLRGGESPATSRVALTRQHSDPAGAGIFASASTERCHGSSSAIAVHRHRHRRGLRAGRARFRADLPRHQRGELRARRILDGRRLSDGGLRRARA</sequence>
<feature type="region of interest" description="Disordered" evidence="1">
    <location>
        <begin position="1"/>
        <end position="32"/>
    </location>
</feature>
<feature type="non-terminal residue" evidence="2">
    <location>
        <position position="101"/>
    </location>
</feature>
<name>A0A401TT75_CHIPU</name>
<proteinExistence type="predicted"/>
<evidence type="ECO:0000313" key="2">
    <source>
        <dbReference type="EMBL" id="GCC45840.1"/>
    </source>
</evidence>
<dbReference type="Proteomes" id="UP000287033">
    <property type="component" value="Unassembled WGS sequence"/>
</dbReference>
<organism evidence="2 3">
    <name type="scientific">Chiloscyllium punctatum</name>
    <name type="common">Brownbanded bambooshark</name>
    <name type="synonym">Hemiscyllium punctatum</name>
    <dbReference type="NCBI Taxonomy" id="137246"/>
    <lineage>
        <taxon>Eukaryota</taxon>
        <taxon>Metazoa</taxon>
        <taxon>Chordata</taxon>
        <taxon>Craniata</taxon>
        <taxon>Vertebrata</taxon>
        <taxon>Chondrichthyes</taxon>
        <taxon>Elasmobranchii</taxon>
        <taxon>Galeomorphii</taxon>
        <taxon>Galeoidea</taxon>
        <taxon>Orectolobiformes</taxon>
        <taxon>Hemiscylliidae</taxon>
        <taxon>Chiloscyllium</taxon>
    </lineage>
</organism>
<evidence type="ECO:0000313" key="3">
    <source>
        <dbReference type="Proteomes" id="UP000287033"/>
    </source>
</evidence>
<evidence type="ECO:0000256" key="1">
    <source>
        <dbReference type="SAM" id="MobiDB-lite"/>
    </source>
</evidence>
<gene>
    <name evidence="2" type="ORF">chiPu_0030124</name>
</gene>